<dbReference type="PIRSF" id="PIRSF000676">
    <property type="entry name" value="Homoser_kin"/>
    <property type="match status" value="1"/>
</dbReference>
<comment type="subcellular location">
    <subcellularLocation>
        <location evidence="7">Cytoplasm</location>
    </subcellularLocation>
</comment>
<dbReference type="SUPFAM" id="SSF55060">
    <property type="entry name" value="GHMP Kinase, C-terminal domain"/>
    <property type="match status" value="1"/>
</dbReference>
<evidence type="ECO:0000256" key="6">
    <source>
        <dbReference type="ARBA" id="ARBA00022840"/>
    </source>
</evidence>
<evidence type="ECO:0000313" key="12">
    <source>
        <dbReference type="Proteomes" id="UP000198521"/>
    </source>
</evidence>
<dbReference type="InterPro" id="IPR036554">
    <property type="entry name" value="GHMP_kinase_C_sf"/>
</dbReference>
<dbReference type="UniPathway" id="UPA00050">
    <property type="reaction ID" value="UER00064"/>
</dbReference>
<keyword evidence="1 7" id="KW-0028">Amino-acid biosynthesis</keyword>
<dbReference type="NCBIfam" id="NF002288">
    <property type="entry name" value="PRK01212.1-4"/>
    <property type="match status" value="1"/>
</dbReference>
<keyword evidence="7" id="KW-0963">Cytoplasm</keyword>
<dbReference type="InterPro" id="IPR020568">
    <property type="entry name" value="Ribosomal_Su5_D2-typ_SF"/>
</dbReference>
<evidence type="ECO:0000259" key="9">
    <source>
        <dbReference type="Pfam" id="PF00288"/>
    </source>
</evidence>
<evidence type="ECO:0000256" key="1">
    <source>
        <dbReference type="ARBA" id="ARBA00022605"/>
    </source>
</evidence>
<comment type="pathway">
    <text evidence="7">Amino-acid biosynthesis; L-threonine biosynthesis; L-threonine from L-aspartate: step 4/5.</text>
</comment>
<keyword evidence="4 7" id="KW-0547">Nucleotide-binding</keyword>
<dbReference type="InterPro" id="IPR000870">
    <property type="entry name" value="Homoserine_kinase"/>
</dbReference>
<name>A0A1H7GRV8_AQUAM</name>
<evidence type="ECO:0000259" key="10">
    <source>
        <dbReference type="Pfam" id="PF08544"/>
    </source>
</evidence>
<dbReference type="Pfam" id="PF08544">
    <property type="entry name" value="GHMP_kinases_C"/>
    <property type="match status" value="1"/>
</dbReference>
<comment type="function">
    <text evidence="7">Catalyzes the ATP-dependent phosphorylation of L-homoserine to L-homoserine phosphate.</text>
</comment>
<sequence>MKSIKIFAPATVANLSCGFDVLGCCLDTVGDEMVISLSSKPGVRITKIEGADLPLDTKKNVAGVAVEALLANYENEIGVDIEIYKKIKAGSGIGSSAASSAGAVWAVNHLLNNPFSPHKLVEFAMEGEKLASGNAHADNVAPALLGGFTLVRSYAPLDVIKLHTPNDLVMTVIHPQIEVKTSDARSVIKQNVTLKQAIHQWGNVGGFISGLFTEDYELIGRSLEDVIIEPMRSILIPEFENVKKAAISAGALGCGISGSGPSIFALSKSITTAKNVAEVINDVYTKTGLDFDIHISKINSQGVKIIK</sequence>
<dbReference type="Pfam" id="PF00288">
    <property type="entry name" value="GHMP_kinases_N"/>
    <property type="match status" value="1"/>
</dbReference>
<keyword evidence="5 7" id="KW-0418">Kinase</keyword>
<evidence type="ECO:0000256" key="5">
    <source>
        <dbReference type="ARBA" id="ARBA00022777"/>
    </source>
</evidence>
<comment type="catalytic activity">
    <reaction evidence="7">
        <text>L-homoserine + ATP = O-phospho-L-homoserine + ADP + H(+)</text>
        <dbReference type="Rhea" id="RHEA:13985"/>
        <dbReference type="ChEBI" id="CHEBI:15378"/>
        <dbReference type="ChEBI" id="CHEBI:30616"/>
        <dbReference type="ChEBI" id="CHEBI:57476"/>
        <dbReference type="ChEBI" id="CHEBI:57590"/>
        <dbReference type="ChEBI" id="CHEBI:456216"/>
        <dbReference type="EC" id="2.7.1.39"/>
    </reaction>
</comment>
<dbReference type="PANTHER" id="PTHR20861:SF1">
    <property type="entry name" value="HOMOSERINE KINASE"/>
    <property type="match status" value="1"/>
</dbReference>
<dbReference type="PANTHER" id="PTHR20861">
    <property type="entry name" value="HOMOSERINE/4-DIPHOSPHOCYTIDYL-2-C-METHYL-D-ERYTHRITOL KINASE"/>
    <property type="match status" value="1"/>
</dbReference>
<dbReference type="RefSeq" id="WP_091404863.1">
    <property type="nucleotide sequence ID" value="NZ_FOAB01000001.1"/>
</dbReference>
<evidence type="ECO:0000256" key="8">
    <source>
        <dbReference type="NCBIfam" id="TIGR00191"/>
    </source>
</evidence>
<feature type="domain" description="GHMP kinase C-terminal" evidence="10">
    <location>
        <begin position="209"/>
        <end position="284"/>
    </location>
</feature>
<keyword evidence="3 7" id="KW-0791">Threonine biosynthesis</keyword>
<proteinExistence type="inferred from homology"/>
<comment type="caution">
    <text evidence="7">Lacks conserved residue(s) required for the propagation of feature annotation.</text>
</comment>
<gene>
    <name evidence="7" type="primary">thrB</name>
    <name evidence="11" type="ORF">SAMN04487910_0421</name>
</gene>
<accession>A0A1H7GRV8</accession>
<evidence type="ECO:0000256" key="4">
    <source>
        <dbReference type="ARBA" id="ARBA00022741"/>
    </source>
</evidence>
<dbReference type="AlphaFoldDB" id="A0A1H7GRV8"/>
<dbReference type="InterPro" id="IPR013750">
    <property type="entry name" value="GHMP_kinase_C_dom"/>
</dbReference>
<dbReference type="GO" id="GO:0005524">
    <property type="term" value="F:ATP binding"/>
    <property type="evidence" value="ECO:0007669"/>
    <property type="project" value="UniProtKB-UniRule"/>
</dbReference>
<dbReference type="GO" id="GO:0004413">
    <property type="term" value="F:homoserine kinase activity"/>
    <property type="evidence" value="ECO:0007669"/>
    <property type="project" value="UniProtKB-UniRule"/>
</dbReference>
<evidence type="ECO:0000313" key="11">
    <source>
        <dbReference type="EMBL" id="SEK39350.1"/>
    </source>
</evidence>
<organism evidence="11 12">
    <name type="scientific">Aquimarina amphilecti</name>
    <dbReference type="NCBI Taxonomy" id="1038014"/>
    <lineage>
        <taxon>Bacteria</taxon>
        <taxon>Pseudomonadati</taxon>
        <taxon>Bacteroidota</taxon>
        <taxon>Flavobacteriia</taxon>
        <taxon>Flavobacteriales</taxon>
        <taxon>Flavobacteriaceae</taxon>
        <taxon>Aquimarina</taxon>
    </lineage>
</organism>
<feature type="domain" description="GHMP kinase N-terminal" evidence="9">
    <location>
        <begin position="64"/>
        <end position="147"/>
    </location>
</feature>
<dbReference type="EC" id="2.7.1.39" evidence="7 8"/>
<dbReference type="InterPro" id="IPR014721">
    <property type="entry name" value="Ribsml_uS5_D2-typ_fold_subgr"/>
</dbReference>
<dbReference type="GO" id="GO:0009088">
    <property type="term" value="P:threonine biosynthetic process"/>
    <property type="evidence" value="ECO:0007669"/>
    <property type="project" value="UniProtKB-UniRule"/>
</dbReference>
<dbReference type="STRING" id="1038014.SAMN04487910_0421"/>
<keyword evidence="12" id="KW-1185">Reference proteome</keyword>
<evidence type="ECO:0000256" key="2">
    <source>
        <dbReference type="ARBA" id="ARBA00022679"/>
    </source>
</evidence>
<dbReference type="NCBIfam" id="TIGR00191">
    <property type="entry name" value="thrB"/>
    <property type="match status" value="1"/>
</dbReference>
<dbReference type="EMBL" id="FOAB01000001">
    <property type="protein sequence ID" value="SEK39350.1"/>
    <property type="molecule type" value="Genomic_DNA"/>
</dbReference>
<dbReference type="GO" id="GO:0005737">
    <property type="term" value="C:cytoplasm"/>
    <property type="evidence" value="ECO:0007669"/>
    <property type="project" value="UniProtKB-SubCell"/>
</dbReference>
<dbReference type="Gene3D" id="3.30.230.10">
    <property type="match status" value="1"/>
</dbReference>
<keyword evidence="2 7" id="KW-0808">Transferase</keyword>
<dbReference type="Gene3D" id="3.30.70.890">
    <property type="entry name" value="GHMP kinase, C-terminal domain"/>
    <property type="match status" value="1"/>
</dbReference>
<protein>
    <recommendedName>
        <fullName evidence="7 8">Homoserine kinase</fullName>
        <shortName evidence="7">HK</shortName>
        <shortName evidence="7">HSK</shortName>
        <ecNumber evidence="7 8">2.7.1.39</ecNumber>
    </recommendedName>
</protein>
<evidence type="ECO:0000256" key="3">
    <source>
        <dbReference type="ARBA" id="ARBA00022697"/>
    </source>
</evidence>
<dbReference type="SUPFAM" id="SSF54211">
    <property type="entry name" value="Ribosomal protein S5 domain 2-like"/>
    <property type="match status" value="1"/>
</dbReference>
<dbReference type="OrthoDB" id="9769912at2"/>
<dbReference type="InterPro" id="IPR006204">
    <property type="entry name" value="GHMP_kinase_N_dom"/>
</dbReference>
<dbReference type="HAMAP" id="MF_00384">
    <property type="entry name" value="Homoser_kinase"/>
    <property type="match status" value="1"/>
</dbReference>
<keyword evidence="6 7" id="KW-0067">ATP-binding</keyword>
<evidence type="ECO:0000256" key="7">
    <source>
        <dbReference type="HAMAP-Rule" id="MF_00384"/>
    </source>
</evidence>
<reference evidence="11 12" key="1">
    <citation type="submission" date="2016-10" db="EMBL/GenBank/DDBJ databases">
        <authorList>
            <person name="de Groot N.N."/>
        </authorList>
    </citation>
    <scope>NUCLEOTIDE SEQUENCE [LARGE SCALE GENOMIC DNA]</scope>
    <source>
        <strain evidence="11 12">DSM 25232</strain>
    </source>
</reference>
<comment type="similarity">
    <text evidence="7">Belongs to the GHMP kinase family. Homoserine kinase subfamily.</text>
</comment>
<dbReference type="PRINTS" id="PR00958">
    <property type="entry name" value="HOMSERKINASE"/>
</dbReference>
<dbReference type="Proteomes" id="UP000198521">
    <property type="component" value="Unassembled WGS sequence"/>
</dbReference>